<proteinExistence type="predicted"/>
<protein>
    <submittedName>
        <fullName evidence="1">Uncharacterized protein</fullName>
    </submittedName>
</protein>
<sequence length="141" mass="16259">MSGKRRYAEKPQEYWWRMGEIGELIASAPFSRLMHQKYGKVLRIENGHAPLYTKSLFPLVNYDEEAMHLDLIAVDVLASLKYKVFGIAEIKSTLSYKKVEFKLKGVSPRFLGLAIRKNIPVYFYVVRFVKALPDDIITDDG</sequence>
<evidence type="ECO:0000313" key="1">
    <source>
        <dbReference type="EMBL" id="GAG06192.1"/>
    </source>
</evidence>
<feature type="non-terminal residue" evidence="1">
    <location>
        <position position="141"/>
    </location>
</feature>
<dbReference type="EMBL" id="BARS01025618">
    <property type="protein sequence ID" value="GAG06192.1"/>
    <property type="molecule type" value="Genomic_DNA"/>
</dbReference>
<comment type="caution">
    <text evidence="1">The sequence shown here is derived from an EMBL/GenBank/DDBJ whole genome shotgun (WGS) entry which is preliminary data.</text>
</comment>
<organism evidence="1">
    <name type="scientific">marine sediment metagenome</name>
    <dbReference type="NCBI Taxonomy" id="412755"/>
    <lineage>
        <taxon>unclassified sequences</taxon>
        <taxon>metagenomes</taxon>
        <taxon>ecological metagenomes</taxon>
    </lineage>
</organism>
<reference evidence="1" key="1">
    <citation type="journal article" date="2014" name="Front. Microbiol.">
        <title>High frequency of phylogenetically diverse reductive dehalogenase-homologous genes in deep subseafloor sedimentary metagenomes.</title>
        <authorList>
            <person name="Kawai M."/>
            <person name="Futagami T."/>
            <person name="Toyoda A."/>
            <person name="Takaki Y."/>
            <person name="Nishi S."/>
            <person name="Hori S."/>
            <person name="Arai W."/>
            <person name="Tsubouchi T."/>
            <person name="Morono Y."/>
            <person name="Uchiyama I."/>
            <person name="Ito T."/>
            <person name="Fujiyama A."/>
            <person name="Inagaki F."/>
            <person name="Takami H."/>
        </authorList>
    </citation>
    <scope>NUCLEOTIDE SEQUENCE</scope>
    <source>
        <strain evidence="1">Expedition CK06-06</strain>
    </source>
</reference>
<name>X0V479_9ZZZZ</name>
<dbReference type="AlphaFoldDB" id="X0V479"/>
<accession>X0V479</accession>
<gene>
    <name evidence="1" type="ORF">S01H1_40456</name>
</gene>